<keyword evidence="1" id="KW-1133">Transmembrane helix</keyword>
<dbReference type="AlphaFoldDB" id="A0A9W4WPP2"/>
<sequence>MPNLENLKEKPFTNFTKPHERLINARRNEVFYRDDIKSLFGYSLVGIAISLAVAGVVYVVETIPNSELDPVAKFNQRQAKTEQINHAKSTVNSPSN</sequence>
<keyword evidence="3" id="KW-1185">Reference proteome</keyword>
<gene>
    <name evidence="2" type="ORF">FWILDA_LOCUS666</name>
</gene>
<evidence type="ECO:0000313" key="3">
    <source>
        <dbReference type="Proteomes" id="UP001153678"/>
    </source>
</evidence>
<proteinExistence type="predicted"/>
<dbReference type="Proteomes" id="UP001153678">
    <property type="component" value="Unassembled WGS sequence"/>
</dbReference>
<keyword evidence="1" id="KW-0812">Transmembrane</keyword>
<reference evidence="2" key="1">
    <citation type="submission" date="2022-08" db="EMBL/GenBank/DDBJ databases">
        <authorList>
            <person name="Kallberg Y."/>
            <person name="Tangrot J."/>
            <person name="Rosling A."/>
        </authorList>
    </citation>
    <scope>NUCLEOTIDE SEQUENCE</scope>
    <source>
        <strain evidence="2">Wild A</strain>
    </source>
</reference>
<evidence type="ECO:0000313" key="2">
    <source>
        <dbReference type="EMBL" id="CAI2162651.1"/>
    </source>
</evidence>
<dbReference type="OrthoDB" id="2425549at2759"/>
<protein>
    <submittedName>
        <fullName evidence="2">6805_t:CDS:1</fullName>
    </submittedName>
</protein>
<feature type="transmembrane region" description="Helical" evidence="1">
    <location>
        <begin position="39"/>
        <end position="60"/>
    </location>
</feature>
<evidence type="ECO:0000256" key="1">
    <source>
        <dbReference type="SAM" id="Phobius"/>
    </source>
</evidence>
<organism evidence="2 3">
    <name type="scientific">Funneliformis geosporum</name>
    <dbReference type="NCBI Taxonomy" id="1117311"/>
    <lineage>
        <taxon>Eukaryota</taxon>
        <taxon>Fungi</taxon>
        <taxon>Fungi incertae sedis</taxon>
        <taxon>Mucoromycota</taxon>
        <taxon>Glomeromycotina</taxon>
        <taxon>Glomeromycetes</taxon>
        <taxon>Glomerales</taxon>
        <taxon>Glomeraceae</taxon>
        <taxon>Funneliformis</taxon>
    </lineage>
</organism>
<dbReference type="EMBL" id="CAMKVN010000046">
    <property type="protein sequence ID" value="CAI2162651.1"/>
    <property type="molecule type" value="Genomic_DNA"/>
</dbReference>
<name>A0A9W4WPP2_9GLOM</name>
<accession>A0A9W4WPP2</accession>
<comment type="caution">
    <text evidence="2">The sequence shown here is derived from an EMBL/GenBank/DDBJ whole genome shotgun (WGS) entry which is preliminary data.</text>
</comment>
<keyword evidence="1" id="KW-0472">Membrane</keyword>